<evidence type="ECO:0000256" key="2">
    <source>
        <dbReference type="ARBA" id="ARBA00023242"/>
    </source>
</evidence>
<evidence type="ECO:0000313" key="5">
    <source>
        <dbReference type="Proteomes" id="UP000188354"/>
    </source>
</evidence>
<organism evidence="4 5">
    <name type="scientific">Lupinus angustifolius</name>
    <name type="common">Narrow-leaved blue lupine</name>
    <dbReference type="NCBI Taxonomy" id="3871"/>
    <lineage>
        <taxon>Eukaryota</taxon>
        <taxon>Viridiplantae</taxon>
        <taxon>Streptophyta</taxon>
        <taxon>Embryophyta</taxon>
        <taxon>Tracheophyta</taxon>
        <taxon>Spermatophyta</taxon>
        <taxon>Magnoliopsida</taxon>
        <taxon>eudicotyledons</taxon>
        <taxon>Gunneridae</taxon>
        <taxon>Pentapetalae</taxon>
        <taxon>rosids</taxon>
        <taxon>fabids</taxon>
        <taxon>Fabales</taxon>
        <taxon>Fabaceae</taxon>
        <taxon>Papilionoideae</taxon>
        <taxon>50 kb inversion clade</taxon>
        <taxon>genistoids sensu lato</taxon>
        <taxon>core genistoids</taxon>
        <taxon>Genisteae</taxon>
        <taxon>Lupinus</taxon>
    </lineage>
</organism>
<evidence type="ECO:0000256" key="1">
    <source>
        <dbReference type="ARBA" id="ARBA00004123"/>
    </source>
</evidence>
<dbReference type="PANTHER" id="PTHR33172:SF96">
    <property type="entry name" value="PROTEIN OXIDATIVE STRESS 3 LIKE 3"/>
    <property type="match status" value="1"/>
</dbReference>
<protein>
    <submittedName>
        <fullName evidence="4">Uncharacterized protein</fullName>
    </submittedName>
</protein>
<feature type="region of interest" description="Disordered" evidence="3">
    <location>
        <begin position="1"/>
        <end position="45"/>
    </location>
</feature>
<keyword evidence="5" id="KW-1185">Reference proteome</keyword>
<dbReference type="InterPro" id="IPR051992">
    <property type="entry name" value="OxStress_Response_Reg"/>
</dbReference>
<dbReference type="PANTHER" id="PTHR33172">
    <property type="entry name" value="OS08G0516900 PROTEIN"/>
    <property type="match status" value="1"/>
</dbReference>
<name>A0A1J7I2D5_LUPAN</name>
<accession>A0A1J7I2D5</accession>
<feature type="region of interest" description="Disordered" evidence="3">
    <location>
        <begin position="131"/>
        <end position="179"/>
    </location>
</feature>
<comment type="subcellular location">
    <subcellularLocation>
        <location evidence="1">Nucleus</location>
    </subcellularLocation>
</comment>
<dbReference type="STRING" id="3871.A0A1J7I2D5"/>
<evidence type="ECO:0000256" key="3">
    <source>
        <dbReference type="SAM" id="MobiDB-lite"/>
    </source>
</evidence>
<dbReference type="AlphaFoldDB" id="A0A1J7I2D5"/>
<gene>
    <name evidence="4" type="ORF">TanjilG_03488</name>
</gene>
<proteinExistence type="predicted"/>
<reference evidence="4 5" key="1">
    <citation type="journal article" date="2017" name="Plant Biotechnol. J.">
        <title>A comprehensive draft genome sequence for lupin (Lupinus angustifolius), an emerging health food: insights into plant-microbe interactions and legume evolution.</title>
        <authorList>
            <person name="Hane J.K."/>
            <person name="Ming Y."/>
            <person name="Kamphuis L.G."/>
            <person name="Nelson M.N."/>
            <person name="Garg G."/>
            <person name="Atkins C.A."/>
            <person name="Bayer P.E."/>
            <person name="Bravo A."/>
            <person name="Bringans S."/>
            <person name="Cannon S."/>
            <person name="Edwards D."/>
            <person name="Foley R."/>
            <person name="Gao L.L."/>
            <person name="Harrison M.J."/>
            <person name="Huang W."/>
            <person name="Hurgobin B."/>
            <person name="Li S."/>
            <person name="Liu C.W."/>
            <person name="McGrath A."/>
            <person name="Morahan G."/>
            <person name="Murray J."/>
            <person name="Weller J."/>
            <person name="Jian J."/>
            <person name="Singh K.B."/>
        </authorList>
    </citation>
    <scope>NUCLEOTIDE SEQUENCE [LARGE SCALE GENOMIC DNA]</scope>
    <source>
        <strain evidence="5">cv. Tanjil</strain>
        <tissue evidence="4">Whole plant</tissue>
    </source>
</reference>
<dbReference type="EMBL" id="CM007361">
    <property type="protein sequence ID" value="OIW19354.1"/>
    <property type="molecule type" value="Genomic_DNA"/>
</dbReference>
<feature type="non-terminal residue" evidence="4">
    <location>
        <position position="1"/>
    </location>
</feature>
<dbReference type="GO" id="GO:0005634">
    <property type="term" value="C:nucleus"/>
    <property type="evidence" value="ECO:0007669"/>
    <property type="project" value="UniProtKB-SubCell"/>
</dbReference>
<evidence type="ECO:0000313" key="4">
    <source>
        <dbReference type="EMBL" id="OIW19354.1"/>
    </source>
</evidence>
<keyword evidence="2" id="KW-0539">Nucleus</keyword>
<dbReference type="Proteomes" id="UP000188354">
    <property type="component" value="Chromosome LG01"/>
</dbReference>
<dbReference type="GO" id="GO:0006950">
    <property type="term" value="P:response to stress"/>
    <property type="evidence" value="ECO:0007669"/>
    <property type="project" value="UniProtKB-ARBA"/>
</dbReference>
<dbReference type="Gramene" id="OIW19354">
    <property type="protein sequence ID" value="OIW19354"/>
    <property type="gene ID" value="TanjilG_03488"/>
</dbReference>
<dbReference type="OMA" id="RPKPPCR"/>
<sequence>GFPADDDSDSSCTSSLGRNSISSDREDSGKVAVNSPFKSPLDTMNDFEEDLPIKRGMSKFYSGKSKSFTSLADAATATCVQDIVKPEDPYAKRRKDLLAHNILINRNRSYTDNVGEISKRPGRGASCLTLSSLGSNGDGEDGKISTSISPPCPLPPTHPHAKRSSANASAPCPPTRNSPWRSYSWSDLQSVAANAHDIPGLAICSGSKGNKVH</sequence>